<comment type="caution">
    <text evidence="2">The sequence shown here is derived from an EMBL/GenBank/DDBJ whole genome shotgun (WGS) entry which is preliminary data.</text>
</comment>
<gene>
    <name evidence="2" type="ORF">QBC46DRAFT_382701</name>
</gene>
<proteinExistence type="predicted"/>
<feature type="domain" description="N-acetyltransferase" evidence="1">
    <location>
        <begin position="144"/>
        <end position="203"/>
    </location>
</feature>
<dbReference type="Gene3D" id="3.40.630.30">
    <property type="match status" value="1"/>
</dbReference>
<dbReference type="Proteomes" id="UP001303473">
    <property type="component" value="Unassembled WGS sequence"/>
</dbReference>
<evidence type="ECO:0000313" key="3">
    <source>
        <dbReference type="Proteomes" id="UP001303473"/>
    </source>
</evidence>
<dbReference type="PANTHER" id="PTHR42791:SF14">
    <property type="entry name" value="N-ACETYLTRANSFERASE DOMAIN-CONTAINING PROTEIN"/>
    <property type="match status" value="1"/>
</dbReference>
<dbReference type="InterPro" id="IPR052523">
    <property type="entry name" value="Trichothecene_AcTrans"/>
</dbReference>
<name>A0AAN6N9S9_9PEZI</name>
<dbReference type="SUPFAM" id="SSF55729">
    <property type="entry name" value="Acyl-CoA N-acyltransferases (Nat)"/>
    <property type="match status" value="1"/>
</dbReference>
<evidence type="ECO:0000259" key="1">
    <source>
        <dbReference type="Pfam" id="PF13673"/>
    </source>
</evidence>
<keyword evidence="3" id="KW-1185">Reference proteome</keyword>
<dbReference type="CDD" id="cd04301">
    <property type="entry name" value="NAT_SF"/>
    <property type="match status" value="1"/>
</dbReference>
<protein>
    <recommendedName>
        <fullName evidence="1">N-acetyltransferase domain-containing protein</fullName>
    </recommendedName>
</protein>
<dbReference type="EMBL" id="MU853783">
    <property type="protein sequence ID" value="KAK3941445.1"/>
    <property type="molecule type" value="Genomic_DNA"/>
</dbReference>
<evidence type="ECO:0000313" key="2">
    <source>
        <dbReference type="EMBL" id="KAK3941445.1"/>
    </source>
</evidence>
<organism evidence="2 3">
    <name type="scientific">Diplogelasinospora grovesii</name>
    <dbReference type="NCBI Taxonomy" id="303347"/>
    <lineage>
        <taxon>Eukaryota</taxon>
        <taxon>Fungi</taxon>
        <taxon>Dikarya</taxon>
        <taxon>Ascomycota</taxon>
        <taxon>Pezizomycotina</taxon>
        <taxon>Sordariomycetes</taxon>
        <taxon>Sordariomycetidae</taxon>
        <taxon>Sordariales</taxon>
        <taxon>Diplogelasinosporaceae</taxon>
        <taxon>Diplogelasinospora</taxon>
    </lineage>
</organism>
<accession>A0AAN6N9S9</accession>
<dbReference type="GO" id="GO:0016747">
    <property type="term" value="F:acyltransferase activity, transferring groups other than amino-acyl groups"/>
    <property type="evidence" value="ECO:0007669"/>
    <property type="project" value="InterPro"/>
</dbReference>
<dbReference type="PANTHER" id="PTHR42791">
    <property type="entry name" value="GNAT FAMILY ACETYLTRANSFERASE"/>
    <property type="match status" value="1"/>
</dbReference>
<reference evidence="3" key="1">
    <citation type="journal article" date="2023" name="Mol. Phylogenet. Evol.">
        <title>Genome-scale phylogeny and comparative genomics of the fungal order Sordariales.</title>
        <authorList>
            <person name="Hensen N."/>
            <person name="Bonometti L."/>
            <person name="Westerberg I."/>
            <person name="Brannstrom I.O."/>
            <person name="Guillou S."/>
            <person name="Cros-Aarteil S."/>
            <person name="Calhoun S."/>
            <person name="Haridas S."/>
            <person name="Kuo A."/>
            <person name="Mondo S."/>
            <person name="Pangilinan J."/>
            <person name="Riley R."/>
            <person name="LaButti K."/>
            <person name="Andreopoulos B."/>
            <person name="Lipzen A."/>
            <person name="Chen C."/>
            <person name="Yan M."/>
            <person name="Daum C."/>
            <person name="Ng V."/>
            <person name="Clum A."/>
            <person name="Steindorff A."/>
            <person name="Ohm R.A."/>
            <person name="Martin F."/>
            <person name="Silar P."/>
            <person name="Natvig D.O."/>
            <person name="Lalanne C."/>
            <person name="Gautier V."/>
            <person name="Ament-Velasquez S.L."/>
            <person name="Kruys A."/>
            <person name="Hutchinson M.I."/>
            <person name="Powell A.J."/>
            <person name="Barry K."/>
            <person name="Miller A.N."/>
            <person name="Grigoriev I.V."/>
            <person name="Debuchy R."/>
            <person name="Gladieux P."/>
            <person name="Hiltunen Thoren M."/>
            <person name="Johannesson H."/>
        </authorList>
    </citation>
    <scope>NUCLEOTIDE SEQUENCE [LARGE SCALE GENOMIC DNA]</scope>
    <source>
        <strain evidence="3">CBS 340.73</strain>
    </source>
</reference>
<dbReference type="Pfam" id="PF13673">
    <property type="entry name" value="Acetyltransf_10"/>
    <property type="match status" value="1"/>
</dbReference>
<dbReference type="InterPro" id="IPR000182">
    <property type="entry name" value="GNAT_dom"/>
</dbReference>
<dbReference type="AlphaFoldDB" id="A0AAN6N9S9"/>
<sequence length="228" mass="25423">MPLEIREALTESDALRIATIERDAYLPNPFNPILFPGPLPDDALQRRAAELVRNKNANPINTKWFTVVDTDIVPGDVPGGEGMISFAQWVIIYNNPPTKPGKEGGETKEATTQKRETFPWANAAACDALFGGLAKLREEIMGSRNHIYFSYLQTDPKHERRGAGGMLLKACVEEGERLGLPVLLTSSPAGRPLYVRNGFTDVKKFELDFAQWGLDKVQEVWAMIREPQ</sequence>
<dbReference type="InterPro" id="IPR016181">
    <property type="entry name" value="Acyl_CoA_acyltransferase"/>
</dbReference>